<reference evidence="5 6" key="1">
    <citation type="submission" date="2018-10" db="EMBL/GenBank/DDBJ databases">
        <title>Sequencing the genomes of 1000 actinobacteria strains.</title>
        <authorList>
            <person name="Klenk H.-P."/>
        </authorList>
    </citation>
    <scope>NUCLEOTIDE SEQUENCE [LARGE SCALE GENOMIC DNA]</scope>
    <source>
        <strain evidence="5 6">DSM 44267</strain>
    </source>
</reference>
<dbReference type="GO" id="GO:0003700">
    <property type="term" value="F:DNA-binding transcription factor activity"/>
    <property type="evidence" value="ECO:0007669"/>
    <property type="project" value="InterPro"/>
</dbReference>
<name>A0A495XY35_9MICO</name>
<dbReference type="SMART" id="SM00345">
    <property type="entry name" value="HTH_GNTR"/>
    <property type="match status" value="1"/>
</dbReference>
<organism evidence="5 6">
    <name type="scientific">Terracoccus luteus</name>
    <dbReference type="NCBI Taxonomy" id="53356"/>
    <lineage>
        <taxon>Bacteria</taxon>
        <taxon>Bacillati</taxon>
        <taxon>Actinomycetota</taxon>
        <taxon>Actinomycetes</taxon>
        <taxon>Micrococcales</taxon>
        <taxon>Intrasporangiaceae</taxon>
        <taxon>Terracoccus</taxon>
    </lineage>
</organism>
<keyword evidence="3" id="KW-0804">Transcription</keyword>
<evidence type="ECO:0000313" key="6">
    <source>
        <dbReference type="Proteomes" id="UP000278440"/>
    </source>
</evidence>
<dbReference type="PROSITE" id="PS50949">
    <property type="entry name" value="HTH_GNTR"/>
    <property type="match status" value="1"/>
</dbReference>
<dbReference type="Proteomes" id="UP000278440">
    <property type="component" value="Unassembled WGS sequence"/>
</dbReference>
<keyword evidence="1" id="KW-0805">Transcription regulation</keyword>
<dbReference type="AlphaFoldDB" id="A0A495XY35"/>
<dbReference type="InterPro" id="IPR008920">
    <property type="entry name" value="TF_FadR/GntR_C"/>
</dbReference>
<accession>A0A495XY35</accession>
<keyword evidence="2" id="KW-0238">DNA-binding</keyword>
<dbReference type="Gene3D" id="1.20.120.530">
    <property type="entry name" value="GntR ligand-binding domain-like"/>
    <property type="match status" value="1"/>
</dbReference>
<dbReference type="SMART" id="SM00895">
    <property type="entry name" value="FCD"/>
    <property type="match status" value="1"/>
</dbReference>
<dbReference type="InterPro" id="IPR036390">
    <property type="entry name" value="WH_DNA-bd_sf"/>
</dbReference>
<evidence type="ECO:0000256" key="1">
    <source>
        <dbReference type="ARBA" id="ARBA00023015"/>
    </source>
</evidence>
<dbReference type="PANTHER" id="PTHR43537">
    <property type="entry name" value="TRANSCRIPTIONAL REGULATOR, GNTR FAMILY"/>
    <property type="match status" value="1"/>
</dbReference>
<dbReference type="InterPro" id="IPR000524">
    <property type="entry name" value="Tscrpt_reg_HTH_GntR"/>
</dbReference>
<dbReference type="GO" id="GO:0003677">
    <property type="term" value="F:DNA binding"/>
    <property type="evidence" value="ECO:0007669"/>
    <property type="project" value="UniProtKB-KW"/>
</dbReference>
<dbReference type="SUPFAM" id="SSF48008">
    <property type="entry name" value="GntR ligand-binding domain-like"/>
    <property type="match status" value="1"/>
</dbReference>
<keyword evidence="6" id="KW-1185">Reference proteome</keyword>
<feature type="domain" description="HTH gntR-type" evidence="4">
    <location>
        <begin position="13"/>
        <end position="80"/>
    </location>
</feature>
<evidence type="ECO:0000259" key="4">
    <source>
        <dbReference type="PROSITE" id="PS50949"/>
    </source>
</evidence>
<gene>
    <name evidence="5" type="ORF">DFJ68_2983</name>
</gene>
<comment type="caution">
    <text evidence="5">The sequence shown here is derived from an EMBL/GenBank/DDBJ whole genome shotgun (WGS) entry which is preliminary data.</text>
</comment>
<dbReference type="EMBL" id="RBXT01000001">
    <property type="protein sequence ID" value="RKT79510.1"/>
    <property type="molecule type" value="Genomic_DNA"/>
</dbReference>
<protein>
    <submittedName>
        <fullName evidence="5">GntR family transcriptional regulator</fullName>
    </submittedName>
</protein>
<sequence>MRVAQPGPVSPPPSKADYVYDVLRREIHESRLPGGTSLRAAAVAARLGVSVTPVREALRRLETDRLVTYAAHRGATVVDLGPDALREFYGVRAAVEGVGARFAATRIDAAGLERLESLHDRMVRDAARGRTARLAALSDELHLAVTDIGGPAFLGGQARAIRTSFPVPQGASLWLDPELREANLAAHADLIAALRDRDPARAERVMVAHVTASGQFRIDAQGHRTRH</sequence>
<evidence type="ECO:0000256" key="3">
    <source>
        <dbReference type="ARBA" id="ARBA00023163"/>
    </source>
</evidence>
<proteinExistence type="predicted"/>
<dbReference type="InterPro" id="IPR011711">
    <property type="entry name" value="GntR_C"/>
</dbReference>
<evidence type="ECO:0000256" key="2">
    <source>
        <dbReference type="ARBA" id="ARBA00023125"/>
    </source>
</evidence>
<dbReference type="Gene3D" id="1.10.10.10">
    <property type="entry name" value="Winged helix-like DNA-binding domain superfamily/Winged helix DNA-binding domain"/>
    <property type="match status" value="1"/>
</dbReference>
<evidence type="ECO:0000313" key="5">
    <source>
        <dbReference type="EMBL" id="RKT79510.1"/>
    </source>
</evidence>
<dbReference type="Pfam" id="PF00392">
    <property type="entry name" value="GntR"/>
    <property type="match status" value="1"/>
</dbReference>
<dbReference type="SUPFAM" id="SSF46785">
    <property type="entry name" value="Winged helix' DNA-binding domain"/>
    <property type="match status" value="1"/>
</dbReference>
<dbReference type="PANTHER" id="PTHR43537:SF5">
    <property type="entry name" value="UXU OPERON TRANSCRIPTIONAL REGULATOR"/>
    <property type="match status" value="1"/>
</dbReference>
<dbReference type="OrthoDB" id="8680240at2"/>
<dbReference type="InterPro" id="IPR036388">
    <property type="entry name" value="WH-like_DNA-bd_sf"/>
</dbReference>
<dbReference type="Pfam" id="PF07729">
    <property type="entry name" value="FCD"/>
    <property type="match status" value="1"/>
</dbReference>